<dbReference type="EMBL" id="LCFB01000012">
    <property type="protein sequence ID" value="KKS84971.1"/>
    <property type="molecule type" value="Genomic_DNA"/>
</dbReference>
<evidence type="ECO:0000313" key="2">
    <source>
        <dbReference type="EMBL" id="KKS84971.1"/>
    </source>
</evidence>
<accession>A0A0G1EPL9</accession>
<keyword evidence="1" id="KW-1133">Transmembrane helix</keyword>
<dbReference type="AlphaFoldDB" id="A0A0G1EPL9"/>
<dbReference type="Proteomes" id="UP000034543">
    <property type="component" value="Unassembled WGS sequence"/>
</dbReference>
<feature type="transmembrane region" description="Helical" evidence="1">
    <location>
        <begin position="15"/>
        <end position="35"/>
    </location>
</feature>
<protein>
    <submittedName>
        <fullName evidence="2">Uncharacterized protein</fullName>
    </submittedName>
</protein>
<evidence type="ECO:0000256" key="1">
    <source>
        <dbReference type="SAM" id="Phobius"/>
    </source>
</evidence>
<reference evidence="2 3" key="1">
    <citation type="journal article" date="2015" name="Nature">
        <title>rRNA introns, odd ribosomes, and small enigmatic genomes across a large radiation of phyla.</title>
        <authorList>
            <person name="Brown C.T."/>
            <person name="Hug L.A."/>
            <person name="Thomas B.C."/>
            <person name="Sharon I."/>
            <person name="Castelle C.J."/>
            <person name="Singh A."/>
            <person name="Wilkins M.J."/>
            <person name="Williams K.H."/>
            <person name="Banfield J.F."/>
        </authorList>
    </citation>
    <scope>NUCLEOTIDE SEQUENCE [LARGE SCALE GENOMIC DNA]</scope>
</reference>
<gene>
    <name evidence="2" type="ORF">UV59_C0012G0064</name>
</gene>
<dbReference type="STRING" id="1618436.UV59_C0012G0064"/>
<name>A0A0G1EPL9_9BACT</name>
<evidence type="ECO:0000313" key="3">
    <source>
        <dbReference type="Proteomes" id="UP000034543"/>
    </source>
</evidence>
<organism evidence="2 3">
    <name type="scientific">Candidatus Gottesmanbacteria bacterium GW2011_GWA1_43_11</name>
    <dbReference type="NCBI Taxonomy" id="1618436"/>
    <lineage>
        <taxon>Bacteria</taxon>
        <taxon>Candidatus Gottesmaniibacteriota</taxon>
    </lineage>
</organism>
<keyword evidence="1" id="KW-0472">Membrane</keyword>
<sequence length="269" mass="30071">MKSKKVTTLGLSKGLAPIVILVILALAATLIYALIKSEKVVTSPITPSRSVKLSHQDLAKGWNRYTNKELKFTLGYPEEMEIFSDHWTKTTLGNKWLTIITSTNKDEYKSKGADYTIGIEIFPNPKFSDGQPITEVSLDELYYISPSATYSNVEAVEYMGMVGRKITTKINSLQTTAVKFYLYKKGMLVSINNNFKNNSNYDISLADQILSTFEFLGTTSNQKKVSKVSGVVRQEFDNNSEVSVTVHLANQFLKTATVLGSQIYWTSLI</sequence>
<proteinExistence type="predicted"/>
<comment type="caution">
    <text evidence="2">The sequence shown here is derived from an EMBL/GenBank/DDBJ whole genome shotgun (WGS) entry which is preliminary data.</text>
</comment>
<keyword evidence="1" id="KW-0812">Transmembrane</keyword>